<feature type="compositionally biased region" description="Low complexity" evidence="1">
    <location>
        <begin position="624"/>
        <end position="634"/>
    </location>
</feature>
<feature type="domain" description="DH" evidence="3">
    <location>
        <begin position="274"/>
        <end position="448"/>
    </location>
</feature>
<keyword evidence="4" id="KW-0496">Mitochondrion</keyword>
<feature type="region of interest" description="Disordered" evidence="1">
    <location>
        <begin position="599"/>
        <end position="649"/>
    </location>
</feature>
<dbReference type="SUPFAM" id="SSF48065">
    <property type="entry name" value="DBL homology domain (DH-domain)"/>
    <property type="match status" value="1"/>
</dbReference>
<dbReference type="SUPFAM" id="SSF48371">
    <property type="entry name" value="ARM repeat"/>
    <property type="match status" value="1"/>
</dbReference>
<dbReference type="InterPro" id="IPR011993">
    <property type="entry name" value="PH-like_dom_sf"/>
</dbReference>
<evidence type="ECO:0000313" key="5">
    <source>
        <dbReference type="Proteomes" id="UP000290189"/>
    </source>
</evidence>
<geneLocation type="mitochondrion" evidence="4"/>
<dbReference type="SUPFAM" id="SSF50729">
    <property type="entry name" value="PH domain-like"/>
    <property type="match status" value="1"/>
</dbReference>
<feature type="region of interest" description="Disordered" evidence="1">
    <location>
        <begin position="1200"/>
        <end position="1234"/>
    </location>
</feature>
<dbReference type="SMART" id="SM00325">
    <property type="entry name" value="RhoGEF"/>
    <property type="match status" value="1"/>
</dbReference>
<dbReference type="Gene3D" id="1.20.900.10">
    <property type="entry name" value="Dbl homology (DH) domain"/>
    <property type="match status" value="1"/>
</dbReference>
<evidence type="ECO:0000259" key="3">
    <source>
        <dbReference type="PROSITE" id="PS50010"/>
    </source>
</evidence>
<dbReference type="InterPro" id="IPR016024">
    <property type="entry name" value="ARM-type_fold"/>
</dbReference>
<feature type="compositionally biased region" description="Polar residues" evidence="1">
    <location>
        <begin position="601"/>
        <end position="612"/>
    </location>
</feature>
<proteinExistence type="predicted"/>
<feature type="region of interest" description="Disordered" evidence="1">
    <location>
        <begin position="1664"/>
        <end position="1685"/>
    </location>
</feature>
<dbReference type="PANTHER" id="PTHR12673:SF159">
    <property type="entry name" value="LD03170P"/>
    <property type="match status" value="1"/>
</dbReference>
<dbReference type="Proteomes" id="UP000290189">
    <property type="component" value="Unassembled WGS sequence"/>
</dbReference>
<evidence type="ECO:0000313" key="4">
    <source>
        <dbReference type="EMBL" id="SPQ94600.1"/>
    </source>
</evidence>
<dbReference type="InterPro" id="IPR035899">
    <property type="entry name" value="DBL_dom_sf"/>
</dbReference>
<evidence type="ECO:0000256" key="1">
    <source>
        <dbReference type="SAM" id="MobiDB-lite"/>
    </source>
</evidence>
<dbReference type="InterPro" id="IPR051092">
    <property type="entry name" value="FYVE_RhoGEF_PH"/>
</dbReference>
<feature type="region of interest" description="Disordered" evidence="1">
    <location>
        <begin position="738"/>
        <end position="780"/>
    </location>
</feature>
<dbReference type="EMBL" id="OVEO01000003">
    <property type="protein sequence ID" value="SPQ94600.1"/>
    <property type="molecule type" value="Genomic_DNA"/>
</dbReference>
<evidence type="ECO:0008006" key="6">
    <source>
        <dbReference type="Google" id="ProtNLM"/>
    </source>
</evidence>
<dbReference type="GO" id="GO:0005085">
    <property type="term" value="F:guanyl-nucleotide exchange factor activity"/>
    <property type="evidence" value="ECO:0007669"/>
    <property type="project" value="InterPro"/>
</dbReference>
<organism evidence="4 5">
    <name type="scientific">Plasmodiophora brassicae</name>
    <name type="common">Clubroot disease agent</name>
    <dbReference type="NCBI Taxonomy" id="37360"/>
    <lineage>
        <taxon>Eukaryota</taxon>
        <taxon>Sar</taxon>
        <taxon>Rhizaria</taxon>
        <taxon>Endomyxa</taxon>
        <taxon>Phytomyxea</taxon>
        <taxon>Plasmodiophorida</taxon>
        <taxon>Plasmodiophoridae</taxon>
        <taxon>Plasmodiophora</taxon>
    </lineage>
</organism>
<name>A0A3P3Y3N1_PLABS</name>
<feature type="compositionally biased region" description="Low complexity" evidence="1">
    <location>
        <begin position="1664"/>
        <end position="1678"/>
    </location>
</feature>
<gene>
    <name evidence="4" type="ORF">PLBR_LOCUS1815</name>
</gene>
<dbReference type="SMART" id="SM00233">
    <property type="entry name" value="PH"/>
    <property type="match status" value="1"/>
</dbReference>
<sequence>MTTGEQQQQQQQWATGGPVAVRRTTWSAASRPTDAAVSEATWQAALSSLRAGDTGKPVVDIMKTHCQYSKRLLIELTTWPVDDLPGATVLSAVLGVVRRDTAIWLLTDADPDQHYAQVLLSAKLGLAHPHALLRQCWSHALDLLLHEHLTRLPFPSLIVAFILTASIDPRLRLRWLTATVAFIRQLYKYGGQHRDLAPLQTLAAHADDLARFAIGSLSDANEGVRGRAAALLRLLLPICDADAATEAIPALLSAMDRHGTSSGSVHSGGTEASTRCRVEREIVTTEESYVAGLETLMRKVMEPLRAKRVIPDDKACALFANLPSIAALNKLLLADLQECSCTVQCACVPGVFVRFAGVFKLYSEYVNGFDRCLQMLSDLRDNVAFNRFLAGTGVQLTSLMISPIQRIPRYLLLLQELARHTPSDHTAFTVIQQAVDKIRAIADHLNDSKKRVEDLTKLLTLQARIAGRAPSLVKPDRELLLDGIVRKRSSSSTALSRRHARHVFVFSDMILWCTPSYRFKGQLELSHTDSSRVYEARDEFVLDVVGSRRSIQLEFGARHERDHWHAVIDDAIRAMQERRQTTLRTGTVRMKNLLERDLQRAVQSQTPSSTPVKPSRSAPGPTRADPATAAVTGAGAAGPGADPAPPPTLTADCEAVRTLHALVLLYSDTLGGDTADMITDEVVKAVERLHRSSTAASSSSLAFGRRGPGLLAALLAYCADRLSGSPCAVTAAIDSLPDEFSRSPSSSRESSPAPIATTGHASAASSSSPSSGEGSSSLSSAAPSTRALVVVPGEAPSAARSAATTTMPASDLSLRLFPIVFDLVQLCPSPLSQSDVFRQGTRCLAAAVDRAPRDLTAAIVAHLDACVGNHQHGHVDAGNDDHLWRRQALSMLCLGLVAESQSVTDDDFEIVSQYAPSALSSLSPSSSSSSSSSWIANDQVEMFAAQAASCICRRRLAWLSESTCLQALDRVSDRIAADATTSTALPHALRAAMFIVDGDVTGSDDRIQALALSIVSRLERVGDTDPTGTVVAALECLLRCLRHRRPAAADEARVVHGARQAATRVLKTRSSVRCALVAVVILRHVVNAETAAGILVDVCSRLEQCLQAKDDDVDDVQVAPDGIAVAADDDDDDDDDGRGGRPEPANETCLMSAIVDVVAACMDLLPRAVLVSYLPVLAPIFATLLEATCAMANPTDSSGGRHDLVALAEPPPPPPTATQAERRRRSSFRGNGGDLQSSAVTVAIAVADCCATGVVALRIGAALLVVLQHVRQRVLDRILHDSLAVVGAGEASSSSSPAADVAVPVHLETTLRCMVGLTQIWVGAEGLTDTARSDLRALGLALVRQLADTVDRVPAPTVLASAWAQGLFVQLLDSWSTIVNVLQCPDADQLRSRTVFRVVDQVVRVHYNDGQHQHEDGAVDAAVLRRLPAAVARVTLWALRDLVYLHQALFLDEVLRLAPCIGPGLHWAAEPTIQQSAADLLQQVARVVQRPESLLPVVTDDVVSGLVVALNSVVGATRRSACLCIGQCLLCLQTWALASPIVSNDALVDAFVQCLPLPVGGGGGDDVDVRREDNQLLCRSLAAILSSCIVRARGGPATEPTRSRQHQLAVLAAGRIPAIMEALQAEGGAGAAVLTACKTLKVACTRVLGKATFEVACREWSPTRAPARAAGRRTAAGRAPPPPAQ</sequence>
<evidence type="ECO:0000259" key="2">
    <source>
        <dbReference type="PROSITE" id="PS50003"/>
    </source>
</evidence>
<dbReference type="InterPro" id="IPR000219">
    <property type="entry name" value="DH_dom"/>
</dbReference>
<feature type="compositionally biased region" description="Acidic residues" evidence="1">
    <location>
        <begin position="1127"/>
        <end position="1136"/>
    </location>
</feature>
<accession>A0A3P3Y3N1</accession>
<protein>
    <recommendedName>
        <fullName evidence="6">DH domain-containing protein</fullName>
    </recommendedName>
</protein>
<dbReference type="Pfam" id="PF00621">
    <property type="entry name" value="RhoGEF"/>
    <property type="match status" value="1"/>
</dbReference>
<feature type="region of interest" description="Disordered" evidence="1">
    <location>
        <begin position="1123"/>
        <end position="1145"/>
    </location>
</feature>
<dbReference type="PANTHER" id="PTHR12673">
    <property type="entry name" value="FACIOGENITAL DYSPLASIA PROTEIN"/>
    <property type="match status" value="1"/>
</dbReference>
<reference evidence="4 5" key="1">
    <citation type="submission" date="2018-03" db="EMBL/GenBank/DDBJ databases">
        <authorList>
            <person name="Fogelqvist J."/>
        </authorList>
    </citation>
    <scope>NUCLEOTIDE SEQUENCE [LARGE SCALE GENOMIC DNA]</scope>
</reference>
<dbReference type="Gene3D" id="2.30.29.30">
    <property type="entry name" value="Pleckstrin-homology domain (PH domain)/Phosphotyrosine-binding domain (PTB)"/>
    <property type="match status" value="1"/>
</dbReference>
<dbReference type="GO" id="GO:0005737">
    <property type="term" value="C:cytoplasm"/>
    <property type="evidence" value="ECO:0007669"/>
    <property type="project" value="TreeGrafter"/>
</dbReference>
<dbReference type="PROSITE" id="PS50010">
    <property type="entry name" value="DH_2"/>
    <property type="match status" value="1"/>
</dbReference>
<dbReference type="CDD" id="cd00160">
    <property type="entry name" value="RhoGEF"/>
    <property type="match status" value="1"/>
</dbReference>
<feature type="compositionally biased region" description="Low complexity" evidence="1">
    <location>
        <begin position="761"/>
        <end position="780"/>
    </location>
</feature>
<feature type="domain" description="PH" evidence="2">
    <location>
        <begin position="478"/>
        <end position="573"/>
    </location>
</feature>
<feature type="compositionally biased region" description="Low complexity" evidence="1">
    <location>
        <begin position="742"/>
        <end position="752"/>
    </location>
</feature>
<dbReference type="InterPro" id="IPR001849">
    <property type="entry name" value="PH_domain"/>
</dbReference>
<dbReference type="PROSITE" id="PS50003">
    <property type="entry name" value="PH_DOMAIN"/>
    <property type="match status" value="1"/>
</dbReference>